<dbReference type="AlphaFoldDB" id="A0A6H0XIJ1"/>
<sequence>MQLIKTVSVLSLAASALAQGDLGSLLASQPDLSTLLSLVNLAGLNSTLSTASNITILAPTNDAFAKLDTNGAIAQAAANKDVAAVTAVLSNHVLQGYYAANSTSSVPIFVQTLLKPNTSSPSSSFSGITNGSYNGLVKNGNGVNIISGDLTVANVTAADIVLGSKIIIHKIDTVLPLPEPFLEVTADTGYTDINAAIVAAKVDLPLGAPGSSSSNLTDFTIFIPNNAAFESIASVLSSINQTVVQEVLAYHVIAGNVIFSPSLGNVTVPSAQGSNLTLTVDSAGGAWVNNAKIIVPNIIFYNGVAHVIDDVLNPLVPFNRTLLTPSAPAASRMAFSGAASSSVLPFSSIAYASLATSTKSIAAILTTAPAVATVAATASTSATGATTTSSRAAAPRCGLSGAMATGAAVMLAGGLFAMNL</sequence>
<dbReference type="InterPro" id="IPR050904">
    <property type="entry name" value="Adhesion/Biosynth-related"/>
</dbReference>
<accession>A0A6H0XIJ1</accession>
<proteinExistence type="predicted"/>
<dbReference type="PANTHER" id="PTHR10900">
    <property type="entry name" value="PERIOSTIN-RELATED"/>
    <property type="match status" value="1"/>
</dbReference>
<dbReference type="InterPro" id="IPR036378">
    <property type="entry name" value="FAS1_dom_sf"/>
</dbReference>
<dbReference type="InterPro" id="IPR000782">
    <property type="entry name" value="FAS1_domain"/>
</dbReference>
<dbReference type="EMBL" id="CP051139">
    <property type="protein sequence ID" value="QIW94536.1"/>
    <property type="molecule type" value="Genomic_DNA"/>
</dbReference>
<dbReference type="SMART" id="SM00554">
    <property type="entry name" value="FAS1"/>
    <property type="match status" value="2"/>
</dbReference>
<dbReference type="Proteomes" id="UP000503462">
    <property type="component" value="Chromosome 1"/>
</dbReference>
<gene>
    <name evidence="3" type="ORF">AMS68_000054</name>
</gene>
<evidence type="ECO:0000256" key="1">
    <source>
        <dbReference type="SAM" id="SignalP"/>
    </source>
</evidence>
<evidence type="ECO:0000259" key="2">
    <source>
        <dbReference type="PROSITE" id="PS50213"/>
    </source>
</evidence>
<dbReference type="GO" id="GO:0000329">
    <property type="term" value="C:fungal-type vacuole membrane"/>
    <property type="evidence" value="ECO:0007669"/>
    <property type="project" value="TreeGrafter"/>
</dbReference>
<dbReference type="GO" id="GO:0016236">
    <property type="term" value="P:macroautophagy"/>
    <property type="evidence" value="ECO:0007669"/>
    <property type="project" value="TreeGrafter"/>
</dbReference>
<keyword evidence="4" id="KW-1185">Reference proteome</keyword>
<organism evidence="3 4">
    <name type="scientific">Peltaster fructicola</name>
    <dbReference type="NCBI Taxonomy" id="286661"/>
    <lineage>
        <taxon>Eukaryota</taxon>
        <taxon>Fungi</taxon>
        <taxon>Dikarya</taxon>
        <taxon>Ascomycota</taxon>
        <taxon>Pezizomycotina</taxon>
        <taxon>Dothideomycetes</taxon>
        <taxon>Dothideomycetes incertae sedis</taxon>
        <taxon>Peltaster</taxon>
    </lineage>
</organism>
<feature type="domain" description="FAS1" evidence="2">
    <location>
        <begin position="19"/>
        <end position="312"/>
    </location>
</feature>
<dbReference type="Pfam" id="PF02469">
    <property type="entry name" value="Fasciclin"/>
    <property type="match status" value="2"/>
</dbReference>
<evidence type="ECO:0000313" key="3">
    <source>
        <dbReference type="EMBL" id="QIW94536.1"/>
    </source>
</evidence>
<dbReference type="OrthoDB" id="286301at2759"/>
<evidence type="ECO:0000313" key="4">
    <source>
        <dbReference type="Proteomes" id="UP000503462"/>
    </source>
</evidence>
<keyword evidence="1" id="KW-0732">Signal</keyword>
<dbReference type="Gene3D" id="2.30.180.10">
    <property type="entry name" value="FAS1 domain"/>
    <property type="match status" value="2"/>
</dbReference>
<protein>
    <recommendedName>
        <fullName evidence="2">FAS1 domain-containing protein</fullName>
    </recommendedName>
</protein>
<name>A0A6H0XIJ1_9PEZI</name>
<feature type="signal peptide" evidence="1">
    <location>
        <begin position="1"/>
        <end position="18"/>
    </location>
</feature>
<dbReference type="SUPFAM" id="SSF82153">
    <property type="entry name" value="FAS1 domain"/>
    <property type="match status" value="2"/>
</dbReference>
<reference evidence="3 4" key="1">
    <citation type="journal article" date="2016" name="Sci. Rep.">
        <title>Peltaster fructicola genome reveals evolution from an invasive phytopathogen to an ectophytic parasite.</title>
        <authorList>
            <person name="Xu C."/>
            <person name="Chen H."/>
            <person name="Gleason M.L."/>
            <person name="Xu J.R."/>
            <person name="Liu H."/>
            <person name="Zhang R."/>
            <person name="Sun G."/>
        </authorList>
    </citation>
    <scope>NUCLEOTIDE SEQUENCE [LARGE SCALE GENOMIC DNA]</scope>
    <source>
        <strain evidence="3 4">LNHT1506</strain>
    </source>
</reference>
<dbReference type="PROSITE" id="PS50213">
    <property type="entry name" value="FAS1"/>
    <property type="match status" value="1"/>
</dbReference>
<feature type="chain" id="PRO_5026324004" description="FAS1 domain-containing protein" evidence="1">
    <location>
        <begin position="19"/>
        <end position="420"/>
    </location>
</feature>
<dbReference type="PANTHER" id="PTHR10900:SF77">
    <property type="entry name" value="FI19380P1"/>
    <property type="match status" value="1"/>
</dbReference>